<gene>
    <name evidence="1" type="ORF">F6V30_14075</name>
</gene>
<dbReference type="Pfam" id="PF06147">
    <property type="entry name" value="DUF968"/>
    <property type="match status" value="1"/>
</dbReference>
<dbReference type="InterPro" id="IPR010373">
    <property type="entry name" value="DUF968"/>
</dbReference>
<protein>
    <submittedName>
        <fullName evidence="1">DUF968 domain-containing protein</fullName>
    </submittedName>
</protein>
<evidence type="ECO:0000313" key="2">
    <source>
        <dbReference type="Proteomes" id="UP000798046"/>
    </source>
</evidence>
<dbReference type="Gene3D" id="3.30.40.190">
    <property type="match status" value="1"/>
</dbReference>
<accession>A0ABQ6TLR8</accession>
<dbReference type="EMBL" id="VZRA01000004">
    <property type="protein sequence ID" value="KAB0668961.1"/>
    <property type="molecule type" value="Genomic_DNA"/>
</dbReference>
<sequence>MSHALRAHSAMMLPKDKPERSPMYLSFIRRQPCAMCGRLDGINSHHTEGGGMSTKGSDFKTIPLCYLCHHRLHNQHGKRGPWGADKLAEMIAGYNERFRAQQ</sequence>
<organism evidence="1 2">
    <name type="scientific">Oryzomonas sagensis</name>
    <dbReference type="NCBI Taxonomy" id="2603857"/>
    <lineage>
        <taxon>Bacteria</taxon>
        <taxon>Pseudomonadati</taxon>
        <taxon>Thermodesulfobacteriota</taxon>
        <taxon>Desulfuromonadia</taxon>
        <taxon>Geobacterales</taxon>
        <taxon>Geobacteraceae</taxon>
        <taxon>Oryzomonas</taxon>
    </lineage>
</organism>
<dbReference type="Proteomes" id="UP000798046">
    <property type="component" value="Unassembled WGS sequence"/>
</dbReference>
<keyword evidence="2" id="KW-1185">Reference proteome</keyword>
<proteinExistence type="predicted"/>
<evidence type="ECO:0000313" key="1">
    <source>
        <dbReference type="EMBL" id="KAB0668961.1"/>
    </source>
</evidence>
<name>A0ABQ6TLR8_9BACT</name>
<comment type="caution">
    <text evidence="1">The sequence shown here is derived from an EMBL/GenBank/DDBJ whole genome shotgun (WGS) entry which is preliminary data.</text>
</comment>
<reference evidence="1 2" key="1">
    <citation type="journal article" date="2020" name="Microorganisms">
        <title>Description of Three Novel Members in the Family Geobacteraceae, Oryzomonas japonicum gen. nov., sp. nov., Oryzomonas sagensis sp. nov., and Oryzomonas ruber sp. nov.</title>
        <authorList>
            <person name="Xu Z."/>
            <person name="Masuda Y."/>
            <person name="Hayakawa C."/>
            <person name="Ushijima N."/>
            <person name="Kawano K."/>
            <person name="Shiratori Y."/>
            <person name="Senoo K."/>
            <person name="Itoh H."/>
        </authorList>
    </citation>
    <scope>NUCLEOTIDE SEQUENCE [LARGE SCALE GENOMIC DNA]</scope>
    <source>
        <strain evidence="1 2">Red100</strain>
    </source>
</reference>